<dbReference type="SUPFAM" id="SSF55785">
    <property type="entry name" value="PYP-like sensor domain (PAS domain)"/>
    <property type="match status" value="2"/>
</dbReference>
<dbReference type="InterPro" id="IPR036890">
    <property type="entry name" value="HATPase_C_sf"/>
</dbReference>
<dbReference type="SMART" id="SM00091">
    <property type="entry name" value="PAS"/>
    <property type="match status" value="2"/>
</dbReference>
<evidence type="ECO:0000256" key="7">
    <source>
        <dbReference type="ARBA" id="ARBA00022679"/>
    </source>
</evidence>
<dbReference type="Proteomes" id="UP000190135">
    <property type="component" value="Unassembled WGS sequence"/>
</dbReference>
<dbReference type="Pfam" id="PF08448">
    <property type="entry name" value="PAS_4"/>
    <property type="match status" value="1"/>
</dbReference>
<evidence type="ECO:0000259" key="13">
    <source>
        <dbReference type="PROSITE" id="PS50113"/>
    </source>
</evidence>
<protein>
    <recommendedName>
        <fullName evidence="3">Blue-light-activated histidine kinase</fullName>
        <ecNumber evidence="2">2.7.13.3</ecNumber>
    </recommendedName>
</protein>
<evidence type="ECO:0000256" key="3">
    <source>
        <dbReference type="ARBA" id="ARBA00021740"/>
    </source>
</evidence>
<dbReference type="Pfam" id="PF07536">
    <property type="entry name" value="HWE_HK"/>
    <property type="match status" value="1"/>
</dbReference>
<evidence type="ECO:0000256" key="4">
    <source>
        <dbReference type="ARBA" id="ARBA00022553"/>
    </source>
</evidence>
<dbReference type="EC" id="2.7.13.3" evidence="2"/>
<keyword evidence="5" id="KW-0285">Flavoprotein</keyword>
<dbReference type="CDD" id="cd00130">
    <property type="entry name" value="PAS"/>
    <property type="match status" value="1"/>
</dbReference>
<dbReference type="InterPro" id="IPR029016">
    <property type="entry name" value="GAF-like_dom_sf"/>
</dbReference>
<dbReference type="GO" id="GO:0005524">
    <property type="term" value="F:ATP binding"/>
    <property type="evidence" value="ECO:0007669"/>
    <property type="project" value="UniProtKB-KW"/>
</dbReference>
<dbReference type="PROSITE" id="PS50113">
    <property type="entry name" value="PAC"/>
    <property type="match status" value="1"/>
</dbReference>
<keyword evidence="15" id="KW-1185">Reference proteome</keyword>
<reference evidence="14 15" key="1">
    <citation type="submission" date="2017-02" db="EMBL/GenBank/DDBJ databases">
        <authorList>
            <person name="Peterson S.W."/>
        </authorList>
    </citation>
    <scope>NUCLEOTIDE SEQUENCE [LARGE SCALE GENOMIC DNA]</scope>
    <source>
        <strain evidence="14 15">USBA 369</strain>
    </source>
</reference>
<dbReference type="InterPro" id="IPR000700">
    <property type="entry name" value="PAS-assoc_C"/>
</dbReference>
<dbReference type="GO" id="GO:0004673">
    <property type="term" value="F:protein histidine kinase activity"/>
    <property type="evidence" value="ECO:0007669"/>
    <property type="project" value="UniProtKB-EC"/>
</dbReference>
<feature type="domain" description="PAC" evidence="13">
    <location>
        <begin position="221"/>
        <end position="273"/>
    </location>
</feature>
<evidence type="ECO:0000256" key="12">
    <source>
        <dbReference type="ARBA" id="ARBA00023026"/>
    </source>
</evidence>
<dbReference type="Gene3D" id="3.30.565.10">
    <property type="entry name" value="Histidine kinase-like ATPase, C-terminal domain"/>
    <property type="match status" value="1"/>
</dbReference>
<dbReference type="SMART" id="SM00911">
    <property type="entry name" value="HWE_HK"/>
    <property type="match status" value="1"/>
</dbReference>
<proteinExistence type="predicted"/>
<keyword evidence="11" id="KW-0067">ATP-binding</keyword>
<dbReference type="Pfam" id="PF13426">
    <property type="entry name" value="PAS_9"/>
    <property type="match status" value="1"/>
</dbReference>
<dbReference type="SUPFAM" id="SSF55781">
    <property type="entry name" value="GAF domain-like"/>
    <property type="match status" value="1"/>
</dbReference>
<evidence type="ECO:0000256" key="9">
    <source>
        <dbReference type="ARBA" id="ARBA00022741"/>
    </source>
</evidence>
<evidence type="ECO:0000256" key="6">
    <source>
        <dbReference type="ARBA" id="ARBA00022643"/>
    </source>
</evidence>
<dbReference type="EMBL" id="FUXL01000009">
    <property type="protein sequence ID" value="SKA24920.1"/>
    <property type="molecule type" value="Genomic_DNA"/>
</dbReference>
<keyword evidence="9" id="KW-0547">Nucleotide-binding</keyword>
<organism evidence="14 15">
    <name type="scientific">Consotaella salsifontis</name>
    <dbReference type="NCBI Taxonomy" id="1365950"/>
    <lineage>
        <taxon>Bacteria</taxon>
        <taxon>Pseudomonadati</taxon>
        <taxon>Pseudomonadota</taxon>
        <taxon>Alphaproteobacteria</taxon>
        <taxon>Hyphomicrobiales</taxon>
        <taxon>Aurantimonadaceae</taxon>
        <taxon>Consotaella</taxon>
    </lineage>
</organism>
<comment type="catalytic activity">
    <reaction evidence="1">
        <text>ATP + protein L-histidine = ADP + protein N-phospho-L-histidine.</text>
        <dbReference type="EC" id="2.7.13.3"/>
    </reaction>
</comment>
<keyword evidence="6" id="KW-0288">FMN</keyword>
<gene>
    <name evidence="14" type="ORF">SAMN05428963_109155</name>
</gene>
<dbReference type="Gene3D" id="3.30.450.40">
    <property type="match status" value="1"/>
</dbReference>
<evidence type="ECO:0000256" key="10">
    <source>
        <dbReference type="ARBA" id="ARBA00022777"/>
    </source>
</evidence>
<dbReference type="AlphaFoldDB" id="A0A1T4S9D9"/>
<evidence type="ECO:0000313" key="14">
    <source>
        <dbReference type="EMBL" id="SKA24920.1"/>
    </source>
</evidence>
<dbReference type="PANTHER" id="PTHR41523">
    <property type="entry name" value="TWO-COMPONENT SYSTEM SENSOR PROTEIN"/>
    <property type="match status" value="1"/>
</dbReference>
<keyword evidence="4" id="KW-0597">Phosphoprotein</keyword>
<accession>A0A1T4S9D9</accession>
<sequence length="645" mass="69913">MSTFLQSLAGLYVSDVSSALLDALPLAVCICDSDGRILYYNRAAAKIWGDRPALANGKGFCICKGLFDFESGSGHDLTCTMKDLLGAGEPIHDQRLIVRRCDGTHVTCLASADTVRTSMGVAGTILLFSALVGGTDAEQDRAPVEDQARRWLLAMPTMIFATDAMGNVIFFNEAAIDFWGDPLDFGARKDSGTWMLCGPDGHPLAANEISILLASHDQQSSGIEILAKRFDGQLVPFMAFPAFLQDDSGASAGMITMLVDISERKAAEISLARHLDEQAALYRLIDEINHATTCPEIYKATLDAIAELFAGAKVGIFLFERTKTASVVAALGLSETSLEYLAKHLPWPKDEAVHQPFCISDPGELLGKPDLSTFLDGSSSSAFGLFPFPAEAAAEGAFCVLYTQPHNFTEREKELSRTVAQQLDYGLARVHTEEARERAEERQRILLRELDHRIKNLFAVASGLISLSVPSAETADELALLVRGRLDALARAHALTRTTYSDGVAEASEATLMHALIRTIVAPYESRESNRVALRGEDIAVSSEAVIALALLLHELATNSAKYGALNMPSGTLTVECSLTSDTYEMIWTESGGPPIKTKDRSAGFGSRLAIRTIERQLGGSISYDWRPEGLMVRLSIARDRLEAE</sequence>
<keyword evidence="12" id="KW-0843">Virulence</keyword>
<dbReference type="InterPro" id="IPR013656">
    <property type="entry name" value="PAS_4"/>
</dbReference>
<dbReference type="InterPro" id="IPR011102">
    <property type="entry name" value="Sig_transdc_His_kinase_HWE"/>
</dbReference>
<keyword evidence="7" id="KW-0808">Transferase</keyword>
<dbReference type="STRING" id="1365950.SAMN05428963_109155"/>
<evidence type="ECO:0000256" key="2">
    <source>
        <dbReference type="ARBA" id="ARBA00012438"/>
    </source>
</evidence>
<evidence type="ECO:0000313" key="15">
    <source>
        <dbReference type="Proteomes" id="UP000190135"/>
    </source>
</evidence>
<dbReference type="RefSeq" id="WP_078709085.1">
    <property type="nucleotide sequence ID" value="NZ_FUXL01000009.1"/>
</dbReference>
<dbReference type="PANTHER" id="PTHR41523:SF8">
    <property type="entry name" value="ETHYLENE RESPONSE SENSOR PROTEIN"/>
    <property type="match status" value="1"/>
</dbReference>
<evidence type="ECO:0000256" key="11">
    <source>
        <dbReference type="ARBA" id="ARBA00022840"/>
    </source>
</evidence>
<dbReference type="SUPFAM" id="SSF55874">
    <property type="entry name" value="ATPase domain of HSP90 chaperone/DNA topoisomerase II/histidine kinase"/>
    <property type="match status" value="1"/>
</dbReference>
<evidence type="ECO:0000256" key="5">
    <source>
        <dbReference type="ARBA" id="ARBA00022630"/>
    </source>
</evidence>
<dbReference type="InterPro" id="IPR035965">
    <property type="entry name" value="PAS-like_dom_sf"/>
</dbReference>
<dbReference type="InterPro" id="IPR000014">
    <property type="entry name" value="PAS"/>
</dbReference>
<keyword evidence="10 14" id="KW-0418">Kinase</keyword>
<name>A0A1T4S9D9_9HYPH</name>
<evidence type="ECO:0000256" key="1">
    <source>
        <dbReference type="ARBA" id="ARBA00000085"/>
    </source>
</evidence>
<keyword evidence="8" id="KW-0677">Repeat</keyword>
<evidence type="ECO:0000256" key="8">
    <source>
        <dbReference type="ARBA" id="ARBA00022737"/>
    </source>
</evidence>
<dbReference type="Gene3D" id="3.30.450.20">
    <property type="entry name" value="PAS domain"/>
    <property type="match status" value="2"/>
</dbReference>
<dbReference type="OrthoDB" id="7991996at2"/>